<evidence type="ECO:0000256" key="2">
    <source>
        <dbReference type="ARBA" id="ARBA00023125"/>
    </source>
</evidence>
<dbReference type="AlphaFoldDB" id="A0A4Q7URV6"/>
<dbReference type="InterPro" id="IPR009057">
    <property type="entry name" value="Homeodomain-like_sf"/>
</dbReference>
<feature type="domain" description="HTH tetR-type" evidence="6">
    <location>
        <begin position="20"/>
        <end position="80"/>
    </location>
</feature>
<dbReference type="InterPro" id="IPR050109">
    <property type="entry name" value="HTH-type_TetR-like_transc_reg"/>
</dbReference>
<evidence type="ECO:0000256" key="3">
    <source>
        <dbReference type="ARBA" id="ARBA00023163"/>
    </source>
</evidence>
<name>A0A4Q7URV6_PSEST</name>
<dbReference type="InterPro" id="IPR023772">
    <property type="entry name" value="DNA-bd_HTH_TetR-type_CS"/>
</dbReference>
<feature type="DNA-binding region" description="H-T-H motif" evidence="4">
    <location>
        <begin position="43"/>
        <end position="62"/>
    </location>
</feature>
<evidence type="ECO:0000313" key="8">
    <source>
        <dbReference type="Proteomes" id="UP000291591"/>
    </source>
</evidence>
<keyword evidence="3" id="KW-0804">Transcription</keyword>
<keyword evidence="1" id="KW-0805">Transcription regulation</keyword>
<dbReference type="GO" id="GO:0000976">
    <property type="term" value="F:transcription cis-regulatory region binding"/>
    <property type="evidence" value="ECO:0007669"/>
    <property type="project" value="TreeGrafter"/>
</dbReference>
<keyword evidence="2 4" id="KW-0238">DNA-binding</keyword>
<organism evidence="7 8">
    <name type="scientific">Pseudonocardia sediminis</name>
    <dbReference type="NCBI Taxonomy" id="1397368"/>
    <lineage>
        <taxon>Bacteria</taxon>
        <taxon>Bacillati</taxon>
        <taxon>Actinomycetota</taxon>
        <taxon>Actinomycetes</taxon>
        <taxon>Pseudonocardiales</taxon>
        <taxon>Pseudonocardiaceae</taxon>
        <taxon>Pseudonocardia</taxon>
    </lineage>
</organism>
<protein>
    <submittedName>
        <fullName evidence="7">TetR family transcriptional regulator</fullName>
    </submittedName>
</protein>
<keyword evidence="8" id="KW-1185">Reference proteome</keyword>
<evidence type="ECO:0000256" key="1">
    <source>
        <dbReference type="ARBA" id="ARBA00023015"/>
    </source>
</evidence>
<dbReference type="Proteomes" id="UP000291591">
    <property type="component" value="Unassembled WGS sequence"/>
</dbReference>
<comment type="caution">
    <text evidence="7">The sequence shown here is derived from an EMBL/GenBank/DDBJ whole genome shotgun (WGS) entry which is preliminary data.</text>
</comment>
<proteinExistence type="predicted"/>
<dbReference type="PANTHER" id="PTHR30055">
    <property type="entry name" value="HTH-TYPE TRANSCRIPTIONAL REGULATOR RUTR"/>
    <property type="match status" value="1"/>
</dbReference>
<feature type="region of interest" description="Disordered" evidence="5">
    <location>
        <begin position="1"/>
        <end position="22"/>
    </location>
</feature>
<evidence type="ECO:0000256" key="5">
    <source>
        <dbReference type="SAM" id="MobiDB-lite"/>
    </source>
</evidence>
<dbReference type="SUPFAM" id="SSF46689">
    <property type="entry name" value="Homeodomain-like"/>
    <property type="match status" value="1"/>
</dbReference>
<sequence>MTDGDDTTRPRGGRRAEGKARTREAVLSAARTVFAERGYGSASVEEIAREAGVAIGSVYAHFGGKQALFAALIDRTTADGLARAEKSLAGGTTEAMPHLVAQLGEMADDRIQALLEAETWLYAIRNDDPLAKHLADDDRRIRDGIARLLASEPSDGRFTDSEQATVLNALFHGLIRQRRLCPEAVPDDLFRRAMEVFGRVPDAGDAQASANPS</sequence>
<dbReference type="InterPro" id="IPR001647">
    <property type="entry name" value="HTH_TetR"/>
</dbReference>
<dbReference type="RefSeq" id="WP_130289179.1">
    <property type="nucleotide sequence ID" value="NZ_SHKL01000001.1"/>
</dbReference>
<gene>
    <name evidence="7" type="ORF">EV383_1444</name>
</gene>
<evidence type="ECO:0000256" key="4">
    <source>
        <dbReference type="PROSITE-ProRule" id="PRU00335"/>
    </source>
</evidence>
<dbReference type="OrthoDB" id="7252896at2"/>
<dbReference type="GO" id="GO:0003700">
    <property type="term" value="F:DNA-binding transcription factor activity"/>
    <property type="evidence" value="ECO:0007669"/>
    <property type="project" value="TreeGrafter"/>
</dbReference>
<dbReference type="PROSITE" id="PS50977">
    <property type="entry name" value="HTH_TETR_2"/>
    <property type="match status" value="1"/>
</dbReference>
<dbReference type="PRINTS" id="PR00455">
    <property type="entry name" value="HTHTETR"/>
</dbReference>
<dbReference type="Pfam" id="PF00440">
    <property type="entry name" value="TetR_N"/>
    <property type="match status" value="1"/>
</dbReference>
<dbReference type="InterPro" id="IPR036271">
    <property type="entry name" value="Tet_transcr_reg_TetR-rel_C_sf"/>
</dbReference>
<accession>A0A4Q7URV6</accession>
<dbReference type="Gene3D" id="1.10.357.10">
    <property type="entry name" value="Tetracycline Repressor, domain 2"/>
    <property type="match status" value="1"/>
</dbReference>
<reference evidence="7 8" key="1">
    <citation type="submission" date="2019-02" db="EMBL/GenBank/DDBJ databases">
        <title>Sequencing the genomes of 1000 actinobacteria strains.</title>
        <authorList>
            <person name="Klenk H.-P."/>
        </authorList>
    </citation>
    <scope>NUCLEOTIDE SEQUENCE [LARGE SCALE GENOMIC DNA]</scope>
    <source>
        <strain evidence="7 8">DSM 45779</strain>
    </source>
</reference>
<dbReference type="EMBL" id="SHKL01000001">
    <property type="protein sequence ID" value="RZT84597.1"/>
    <property type="molecule type" value="Genomic_DNA"/>
</dbReference>
<evidence type="ECO:0000259" key="6">
    <source>
        <dbReference type="PROSITE" id="PS50977"/>
    </source>
</evidence>
<dbReference type="PANTHER" id="PTHR30055:SF234">
    <property type="entry name" value="HTH-TYPE TRANSCRIPTIONAL REGULATOR BETI"/>
    <property type="match status" value="1"/>
</dbReference>
<evidence type="ECO:0000313" key="7">
    <source>
        <dbReference type="EMBL" id="RZT84597.1"/>
    </source>
</evidence>
<dbReference type="SUPFAM" id="SSF48498">
    <property type="entry name" value="Tetracyclin repressor-like, C-terminal domain"/>
    <property type="match status" value="1"/>
</dbReference>
<dbReference type="PROSITE" id="PS01081">
    <property type="entry name" value="HTH_TETR_1"/>
    <property type="match status" value="1"/>
</dbReference>